<protein>
    <submittedName>
        <fullName evidence="1">Uncharacterized protein</fullName>
    </submittedName>
</protein>
<reference evidence="1" key="1">
    <citation type="journal article" date="2020" name="Nature">
        <title>Giant virus diversity and host interactions through global metagenomics.</title>
        <authorList>
            <person name="Schulz F."/>
            <person name="Roux S."/>
            <person name="Paez-Espino D."/>
            <person name="Jungbluth S."/>
            <person name="Walsh D.A."/>
            <person name="Denef V.J."/>
            <person name="McMahon K.D."/>
            <person name="Konstantinidis K.T."/>
            <person name="Eloe-Fadrosh E.A."/>
            <person name="Kyrpides N.C."/>
            <person name="Woyke T."/>
        </authorList>
    </citation>
    <scope>NUCLEOTIDE SEQUENCE</scope>
    <source>
        <strain evidence="1">GVMAG-M-3300027747-57</strain>
    </source>
</reference>
<dbReference type="EMBL" id="MN740433">
    <property type="protein sequence ID" value="QHU06392.1"/>
    <property type="molecule type" value="Genomic_DNA"/>
</dbReference>
<name>A0A6C0JL57_9ZZZZ</name>
<organism evidence="1">
    <name type="scientific">viral metagenome</name>
    <dbReference type="NCBI Taxonomy" id="1070528"/>
    <lineage>
        <taxon>unclassified sequences</taxon>
        <taxon>metagenomes</taxon>
        <taxon>organismal metagenomes</taxon>
    </lineage>
</organism>
<proteinExistence type="predicted"/>
<evidence type="ECO:0000313" key="1">
    <source>
        <dbReference type="EMBL" id="QHU06392.1"/>
    </source>
</evidence>
<accession>A0A6C0JL57</accession>
<sequence>MFLLGSLLVAMFYIFVIVACNDISLRNMTSNLRGSDDLSEEKIENYTNSITFSEPSQYLRGDDDRLQPEFVTISGIFSNTDDKFPDNFNLQEYLVERNWKNMIGNHLNTAFIIMENQVLIE</sequence>
<dbReference type="AlphaFoldDB" id="A0A6C0JL57"/>